<keyword evidence="2" id="KW-1185">Reference proteome</keyword>
<evidence type="ECO:0000313" key="2">
    <source>
        <dbReference type="Proteomes" id="UP000308167"/>
    </source>
</evidence>
<proteinExistence type="predicted"/>
<evidence type="ECO:0000313" key="1">
    <source>
        <dbReference type="EMBL" id="VTU07835.1"/>
    </source>
</evidence>
<comment type="caution">
    <text evidence="1">The sequence shown here is derived from an EMBL/GenBank/DDBJ whole genome shotgun (WGS) entry which is preliminary data.</text>
</comment>
<dbReference type="InterPro" id="IPR007446">
    <property type="entry name" value="PilP"/>
</dbReference>
<organism evidence="1 2">
    <name type="scientific">Actinobacillus porcinus</name>
    <dbReference type="NCBI Taxonomy" id="51048"/>
    <lineage>
        <taxon>Bacteria</taxon>
        <taxon>Pseudomonadati</taxon>
        <taxon>Pseudomonadota</taxon>
        <taxon>Gammaproteobacteria</taxon>
        <taxon>Pasteurellales</taxon>
        <taxon>Pasteurellaceae</taxon>
        <taxon>Actinobacillus</taxon>
    </lineage>
</organism>
<dbReference type="Gene3D" id="2.30.30.830">
    <property type="match status" value="1"/>
</dbReference>
<protein>
    <submittedName>
        <fullName evidence="1">Pilus assembly protein, PilP</fullName>
    </submittedName>
</protein>
<sequence>MRFFSYFLLMLFISTQTYGRDPFNKGSGATVTKRTEQHLIALCHADEEAIADRIPFEQLYLIGILSEKDRSEALFADQTQQVFTVKIGEFLALERLQLKAVSKQKVLLSQWKTNCEKPEIITLKL</sequence>
<dbReference type="Proteomes" id="UP000308167">
    <property type="component" value="Unassembled WGS sequence"/>
</dbReference>
<gene>
    <name evidence="1" type="ORF">SAMEA1410922_01181</name>
</gene>
<accession>A0ABY6TK38</accession>
<dbReference type="Pfam" id="PF04351">
    <property type="entry name" value="PilP"/>
    <property type="match status" value="1"/>
</dbReference>
<name>A0ABY6TK38_9PAST</name>
<dbReference type="EMBL" id="CABFKI010000006">
    <property type="protein sequence ID" value="VTU07835.1"/>
    <property type="molecule type" value="Genomic_DNA"/>
</dbReference>
<reference evidence="1 2" key="1">
    <citation type="submission" date="2019-05" db="EMBL/GenBank/DDBJ databases">
        <authorList>
            <consortium name="Pathogen Informatics"/>
        </authorList>
    </citation>
    <scope>NUCLEOTIDE SEQUENCE [LARGE SCALE GENOMIC DNA]</scope>
    <source>
        <strain evidence="1 2">NM319</strain>
    </source>
</reference>